<comment type="caution">
    <text evidence="10">The sequence shown here is derived from an EMBL/GenBank/DDBJ whole genome shotgun (WGS) entry which is preliminary data.</text>
</comment>
<dbReference type="InterPro" id="IPR050297">
    <property type="entry name" value="LipidA_mod_glycosyltrf_83"/>
</dbReference>
<feature type="domain" description="Glycosyltransferase RgtA/B/C/D-like" evidence="9">
    <location>
        <begin position="85"/>
        <end position="243"/>
    </location>
</feature>
<organism evidence="10 11">
    <name type="scientific">Polluticaenibacter yanchengensis</name>
    <dbReference type="NCBI Taxonomy" id="3014562"/>
    <lineage>
        <taxon>Bacteria</taxon>
        <taxon>Pseudomonadati</taxon>
        <taxon>Bacteroidota</taxon>
        <taxon>Chitinophagia</taxon>
        <taxon>Chitinophagales</taxon>
        <taxon>Chitinophagaceae</taxon>
        <taxon>Polluticaenibacter</taxon>
    </lineage>
</organism>
<evidence type="ECO:0000256" key="2">
    <source>
        <dbReference type="ARBA" id="ARBA00022475"/>
    </source>
</evidence>
<name>A0ABT4UGX1_9BACT</name>
<feature type="transmembrane region" description="Helical" evidence="8">
    <location>
        <begin position="337"/>
        <end position="356"/>
    </location>
</feature>
<evidence type="ECO:0000256" key="7">
    <source>
        <dbReference type="ARBA" id="ARBA00023136"/>
    </source>
</evidence>
<keyword evidence="3 10" id="KW-0328">Glycosyltransferase</keyword>
<feature type="transmembrane region" description="Helical" evidence="8">
    <location>
        <begin position="308"/>
        <end position="325"/>
    </location>
</feature>
<feature type="transmembrane region" description="Helical" evidence="8">
    <location>
        <begin position="156"/>
        <end position="176"/>
    </location>
</feature>
<keyword evidence="10" id="KW-0560">Oxidoreductase</keyword>
<reference evidence="10 11" key="1">
    <citation type="submission" date="2022-12" db="EMBL/GenBank/DDBJ databases">
        <title>Chitinophagaceae gen. sp. nov., a new member of the family Chitinophagaceae, isolated from soil in a chemical factory.</title>
        <authorList>
            <person name="Ke Z."/>
        </authorList>
    </citation>
    <scope>NUCLEOTIDE SEQUENCE [LARGE SCALE GENOMIC DNA]</scope>
    <source>
        <strain evidence="10 11">LY-5</strain>
    </source>
</reference>
<evidence type="ECO:0000256" key="1">
    <source>
        <dbReference type="ARBA" id="ARBA00004651"/>
    </source>
</evidence>
<evidence type="ECO:0000259" key="9">
    <source>
        <dbReference type="Pfam" id="PF13231"/>
    </source>
</evidence>
<keyword evidence="2" id="KW-1003">Cell membrane</keyword>
<keyword evidence="7 8" id="KW-0472">Membrane</keyword>
<feature type="transmembrane region" description="Helical" evidence="8">
    <location>
        <begin position="226"/>
        <end position="245"/>
    </location>
</feature>
<comment type="subcellular location">
    <subcellularLocation>
        <location evidence="1">Cell membrane</location>
        <topology evidence="1">Multi-pass membrane protein</topology>
    </subcellularLocation>
</comment>
<sequence length="510" mass="57241">MLSVSRIKPSVVFVALILVAFITRLVGLDSHGIWVDERVSFLISHGLKYDELQALPNGFEPKDLYGNYNMAGVVKATIEDNGNSLLFNWVLYFQTKLFGSSDWSLRFPSVVFAVLTILLGAKFANRVFGKDAALVTILLLIVSPMLLRYSQEARPYSMAMYFSLLATYCFWNLCFFEITGKTKRIYFIVLYGLAVGVSLLSHYLSVYVFLAHIVISLIFVRKGQTWLHLFIAALIPLSLMSYWMLNGGMEGSKNMNAINDYYTNMLATDVNLAYNNGIEPASIGNLIKCSFNYITLELGLKLQKLTQIRNFLWLIIVPLGAVFYLYKMNNRFIQKQVMAFCILGIMPVVFSLLLSLKNGHTISFNMPYSSFGVVPVTILIGGALAYLVKSGVPGLVKFLSLPYLAAIVLSMYLVYLDYPDFRLPNKTREMVTKVEALPLTNKDTLMTPGVPIAKMAGLYLPAESAVVIMVDTSLPTFKAVLKRNNNEKIPFSVSDLKRHPYNLNSDNLCK</sequence>
<dbReference type="EMBL" id="JAQGEF010000004">
    <property type="protein sequence ID" value="MDA3614092.1"/>
    <property type="molecule type" value="Genomic_DNA"/>
</dbReference>
<evidence type="ECO:0000256" key="6">
    <source>
        <dbReference type="ARBA" id="ARBA00022989"/>
    </source>
</evidence>
<dbReference type="RefSeq" id="WP_407030419.1">
    <property type="nucleotide sequence ID" value="NZ_JAQGEF010000004.1"/>
</dbReference>
<feature type="transmembrane region" description="Helical" evidence="8">
    <location>
        <begin position="132"/>
        <end position="150"/>
    </location>
</feature>
<keyword evidence="11" id="KW-1185">Reference proteome</keyword>
<dbReference type="PANTHER" id="PTHR33908">
    <property type="entry name" value="MANNOSYLTRANSFERASE YKCB-RELATED"/>
    <property type="match status" value="1"/>
</dbReference>
<feature type="transmembrane region" description="Helical" evidence="8">
    <location>
        <begin position="400"/>
        <end position="418"/>
    </location>
</feature>
<gene>
    <name evidence="10" type="ORF">O3P16_04690</name>
</gene>
<keyword evidence="5 8" id="KW-0812">Transmembrane</keyword>
<proteinExistence type="predicted"/>
<dbReference type="EC" id="2.4.-.-" evidence="10"/>
<keyword evidence="10" id="KW-0223">Dioxygenase</keyword>
<dbReference type="GO" id="GO:0051213">
    <property type="term" value="F:dioxygenase activity"/>
    <property type="evidence" value="ECO:0007669"/>
    <property type="project" value="UniProtKB-KW"/>
</dbReference>
<dbReference type="PANTHER" id="PTHR33908:SF3">
    <property type="entry name" value="UNDECAPRENYL PHOSPHATE-ALPHA-4-AMINO-4-DEOXY-L-ARABINOSE ARABINOSYL TRANSFERASE"/>
    <property type="match status" value="1"/>
</dbReference>
<keyword evidence="4 10" id="KW-0808">Transferase</keyword>
<accession>A0ABT4UGX1</accession>
<evidence type="ECO:0000256" key="8">
    <source>
        <dbReference type="SAM" id="Phobius"/>
    </source>
</evidence>
<evidence type="ECO:0000313" key="11">
    <source>
        <dbReference type="Proteomes" id="UP001210231"/>
    </source>
</evidence>
<feature type="transmembrane region" description="Helical" evidence="8">
    <location>
        <begin position="368"/>
        <end position="388"/>
    </location>
</feature>
<evidence type="ECO:0000313" key="10">
    <source>
        <dbReference type="EMBL" id="MDA3614092.1"/>
    </source>
</evidence>
<dbReference type="Pfam" id="PF13231">
    <property type="entry name" value="PMT_2"/>
    <property type="match status" value="1"/>
</dbReference>
<dbReference type="GO" id="GO:0016757">
    <property type="term" value="F:glycosyltransferase activity"/>
    <property type="evidence" value="ECO:0007669"/>
    <property type="project" value="UniProtKB-KW"/>
</dbReference>
<dbReference type="Proteomes" id="UP001210231">
    <property type="component" value="Unassembled WGS sequence"/>
</dbReference>
<evidence type="ECO:0000256" key="5">
    <source>
        <dbReference type="ARBA" id="ARBA00022692"/>
    </source>
</evidence>
<feature type="transmembrane region" description="Helical" evidence="8">
    <location>
        <begin position="188"/>
        <end position="220"/>
    </location>
</feature>
<dbReference type="InterPro" id="IPR038731">
    <property type="entry name" value="RgtA/B/C-like"/>
</dbReference>
<keyword evidence="6 8" id="KW-1133">Transmembrane helix</keyword>
<evidence type="ECO:0000256" key="4">
    <source>
        <dbReference type="ARBA" id="ARBA00022679"/>
    </source>
</evidence>
<protein>
    <submittedName>
        <fullName evidence="10">Glycosyltransferase family 39 protein</fullName>
        <ecNumber evidence="10">2.4.-.-</ecNumber>
    </submittedName>
</protein>
<feature type="transmembrane region" description="Helical" evidence="8">
    <location>
        <begin position="103"/>
        <end position="120"/>
    </location>
</feature>
<evidence type="ECO:0000256" key="3">
    <source>
        <dbReference type="ARBA" id="ARBA00022676"/>
    </source>
</evidence>